<evidence type="ECO:0000313" key="4">
    <source>
        <dbReference type="Proteomes" id="UP001212997"/>
    </source>
</evidence>
<gene>
    <name evidence="3" type="ORF">NLI96_g9916</name>
</gene>
<proteinExistence type="predicted"/>
<evidence type="ECO:0000256" key="1">
    <source>
        <dbReference type="SAM" id="SignalP"/>
    </source>
</evidence>
<dbReference type="AlphaFoldDB" id="A0AAD5UUK8"/>
<dbReference type="Proteomes" id="UP001212997">
    <property type="component" value="Unassembled WGS sequence"/>
</dbReference>
<keyword evidence="1" id="KW-0732">Signal</keyword>
<reference evidence="3" key="1">
    <citation type="submission" date="2022-07" db="EMBL/GenBank/DDBJ databases">
        <title>Genome Sequence of Physisporinus lineatus.</title>
        <authorList>
            <person name="Buettner E."/>
        </authorList>
    </citation>
    <scope>NUCLEOTIDE SEQUENCE</scope>
    <source>
        <strain evidence="3">VT162</strain>
    </source>
</reference>
<dbReference type="InterPro" id="IPR051783">
    <property type="entry name" value="NAD(P)-dependent_oxidoreduct"/>
</dbReference>
<dbReference type="InterPro" id="IPR001509">
    <property type="entry name" value="Epimerase_deHydtase"/>
</dbReference>
<organism evidence="3 4">
    <name type="scientific">Meripilus lineatus</name>
    <dbReference type="NCBI Taxonomy" id="2056292"/>
    <lineage>
        <taxon>Eukaryota</taxon>
        <taxon>Fungi</taxon>
        <taxon>Dikarya</taxon>
        <taxon>Basidiomycota</taxon>
        <taxon>Agaricomycotina</taxon>
        <taxon>Agaricomycetes</taxon>
        <taxon>Polyporales</taxon>
        <taxon>Meripilaceae</taxon>
        <taxon>Meripilus</taxon>
    </lineage>
</organism>
<dbReference type="GO" id="GO:0005737">
    <property type="term" value="C:cytoplasm"/>
    <property type="evidence" value="ECO:0007669"/>
    <property type="project" value="TreeGrafter"/>
</dbReference>
<feature type="chain" id="PRO_5042264038" description="NAD-dependent epimerase/dehydratase domain-containing protein" evidence="1">
    <location>
        <begin position="18"/>
        <end position="299"/>
    </location>
</feature>
<name>A0AAD5UUK8_9APHY</name>
<feature type="signal peptide" evidence="1">
    <location>
        <begin position="1"/>
        <end position="17"/>
    </location>
</feature>
<evidence type="ECO:0000259" key="2">
    <source>
        <dbReference type="Pfam" id="PF01370"/>
    </source>
</evidence>
<protein>
    <recommendedName>
        <fullName evidence="2">NAD-dependent epimerase/dehydratase domain-containing protein</fullName>
    </recommendedName>
</protein>
<evidence type="ECO:0000313" key="3">
    <source>
        <dbReference type="EMBL" id="KAJ3478213.1"/>
    </source>
</evidence>
<accession>A0AAD5UUK8</accession>
<comment type="caution">
    <text evidence="3">The sequence shown here is derived from an EMBL/GenBank/DDBJ whole genome shotgun (WGS) entry which is preliminary data.</text>
</comment>
<dbReference type="GO" id="GO:0004029">
    <property type="term" value="F:aldehyde dehydrogenase (NAD+) activity"/>
    <property type="evidence" value="ECO:0007669"/>
    <property type="project" value="TreeGrafter"/>
</dbReference>
<dbReference type="PANTHER" id="PTHR48079:SF3">
    <property type="entry name" value="NAD-DEPENDENT EPIMERASE_DEHYDRATASE DOMAIN-CONTAINING PROTEIN"/>
    <property type="match status" value="1"/>
</dbReference>
<dbReference type="SUPFAM" id="SSF51735">
    <property type="entry name" value="NAD(P)-binding Rossmann-fold domains"/>
    <property type="match status" value="1"/>
</dbReference>
<feature type="domain" description="NAD-dependent epimerase/dehydratase" evidence="2">
    <location>
        <begin position="3"/>
        <end position="211"/>
    </location>
</feature>
<dbReference type="EMBL" id="JANAWD010000529">
    <property type="protein sequence ID" value="KAJ3478213.1"/>
    <property type="molecule type" value="Genomic_DNA"/>
</dbReference>
<keyword evidence="4" id="KW-1185">Reference proteome</keyword>
<dbReference type="Gene3D" id="3.40.50.720">
    <property type="entry name" value="NAD(P)-binding Rossmann-like Domain"/>
    <property type="match status" value="1"/>
</dbReference>
<dbReference type="InterPro" id="IPR036291">
    <property type="entry name" value="NAD(P)-bd_dom_sf"/>
</dbReference>
<sequence>MKVLVLGVTGFIGYASAQALVRGGHIVYGLTRSAQKAKQLAQEEIIPVVGDVNDPYQWLPPLIPTLDVIIDALGGSVDLSKIGDVLLQATINLVEKHRPKGAPKISYIYTSGVWLYGDSRTEVVTDTTPTTRCLPFVQWRHIQEQKTVKSEVVNGIVIRPSLLYGRSGSHLGPFFKSASEGKVIWKGAPGGRLATIHADDIAELYLLASVKGQLVGGQIFAATNDATESVEDLLQKLVQVSGAKGPFEYVKPDNVFEAAFGTTCLVRPYLARTLLGWRPRKPSLVDGLETYYNAWKATQ</sequence>
<dbReference type="Pfam" id="PF01370">
    <property type="entry name" value="Epimerase"/>
    <property type="match status" value="1"/>
</dbReference>
<dbReference type="PANTHER" id="PTHR48079">
    <property type="entry name" value="PROTEIN YEEZ"/>
    <property type="match status" value="1"/>
</dbReference>